<dbReference type="EMBL" id="WWCW01000036">
    <property type="protein sequence ID" value="MYM88026.1"/>
    <property type="molecule type" value="Genomic_DNA"/>
</dbReference>
<reference evidence="1 2" key="1">
    <citation type="submission" date="2020-01" db="EMBL/GenBank/DDBJ databases">
        <title>Novel species isolated from a subtropical stream in China.</title>
        <authorList>
            <person name="Lu H."/>
        </authorList>
    </citation>
    <scope>NUCLEOTIDE SEQUENCE [LARGE SCALE GENOMIC DNA]</scope>
    <source>
        <strain evidence="1 2">FT82W</strain>
    </source>
</reference>
<dbReference type="AlphaFoldDB" id="A0A845G4N1"/>
<name>A0A845G4N1_9BURK</name>
<sequence length="151" mass="17280">MSDRLLIDTNLLLVMIIGAVDGGRYIEKSKRLGRFCVEDYDRLWELVAEYKEVWITPYIAAEVSNLIDLDRYAREKAFEIARGIFGIFNQAPTSISEDCKSEFFIDFGLTDSSIINLSRDFDILTNDQRLWGPLYAANPDSVIPYIPVKPC</sequence>
<protein>
    <recommendedName>
        <fullName evidence="3">PIN domain-containing protein</fullName>
    </recommendedName>
</protein>
<accession>A0A845G4N1</accession>
<evidence type="ECO:0000313" key="2">
    <source>
        <dbReference type="Proteomes" id="UP000470302"/>
    </source>
</evidence>
<comment type="caution">
    <text evidence="1">The sequence shown here is derived from an EMBL/GenBank/DDBJ whole genome shotgun (WGS) entry which is preliminary data.</text>
</comment>
<evidence type="ECO:0008006" key="3">
    <source>
        <dbReference type="Google" id="ProtNLM"/>
    </source>
</evidence>
<evidence type="ECO:0000313" key="1">
    <source>
        <dbReference type="EMBL" id="MYM88026.1"/>
    </source>
</evidence>
<dbReference type="Proteomes" id="UP000470302">
    <property type="component" value="Unassembled WGS sequence"/>
</dbReference>
<proteinExistence type="predicted"/>
<dbReference type="RefSeq" id="WP_161097108.1">
    <property type="nucleotide sequence ID" value="NZ_WWCW01000036.1"/>
</dbReference>
<gene>
    <name evidence="1" type="ORF">GTP91_12660</name>
</gene>
<organism evidence="1 2">
    <name type="scientific">Duganella vulcania</name>
    <dbReference type="NCBI Taxonomy" id="2692166"/>
    <lineage>
        <taxon>Bacteria</taxon>
        <taxon>Pseudomonadati</taxon>
        <taxon>Pseudomonadota</taxon>
        <taxon>Betaproteobacteria</taxon>
        <taxon>Burkholderiales</taxon>
        <taxon>Oxalobacteraceae</taxon>
        <taxon>Telluria group</taxon>
        <taxon>Duganella</taxon>
    </lineage>
</organism>